<evidence type="ECO:0000256" key="8">
    <source>
        <dbReference type="ARBA" id="ARBA00024235"/>
    </source>
</evidence>
<dbReference type="PANTHER" id="PTHR38035:SF1">
    <property type="entry name" value="ANCILLARY SECYEG TRANSLOCON SUBUNIT"/>
    <property type="match status" value="1"/>
</dbReference>
<evidence type="ECO:0000256" key="2">
    <source>
        <dbReference type="ARBA" id="ARBA00022475"/>
    </source>
</evidence>
<evidence type="ECO:0000256" key="1">
    <source>
        <dbReference type="ARBA" id="ARBA00004401"/>
    </source>
</evidence>
<keyword evidence="6" id="KW-0143">Chaperone</keyword>
<dbReference type="PIRSF" id="PIRSF006170">
    <property type="entry name" value="YfgM"/>
    <property type="match status" value="1"/>
</dbReference>
<organism evidence="11">
    <name type="scientific">Candidatus Kentrum sp. MB</name>
    <dbReference type="NCBI Taxonomy" id="2138164"/>
    <lineage>
        <taxon>Bacteria</taxon>
        <taxon>Pseudomonadati</taxon>
        <taxon>Pseudomonadota</taxon>
        <taxon>Gammaproteobacteria</taxon>
        <taxon>Candidatus Kentrum</taxon>
    </lineage>
</organism>
<dbReference type="InterPro" id="IPR018704">
    <property type="entry name" value="SecYEG/CpoB_TPR"/>
</dbReference>
<dbReference type="InterPro" id="IPR026039">
    <property type="entry name" value="YfgM"/>
</dbReference>
<proteinExistence type="inferred from homology"/>
<feature type="transmembrane region" description="Helical" evidence="9">
    <location>
        <begin position="25"/>
        <end position="43"/>
    </location>
</feature>
<evidence type="ECO:0000256" key="5">
    <source>
        <dbReference type="ARBA" id="ARBA00023136"/>
    </source>
</evidence>
<dbReference type="PANTHER" id="PTHR38035">
    <property type="entry name" value="UPF0070 PROTEIN YFGM"/>
    <property type="match status" value="1"/>
</dbReference>
<comment type="similarity">
    <text evidence="7">Belongs to the YfgM family.</text>
</comment>
<evidence type="ECO:0000256" key="4">
    <source>
        <dbReference type="ARBA" id="ARBA00022989"/>
    </source>
</evidence>
<keyword evidence="5 9" id="KW-0472">Membrane</keyword>
<evidence type="ECO:0000259" key="10">
    <source>
        <dbReference type="Pfam" id="PF09976"/>
    </source>
</evidence>
<dbReference type="EMBL" id="CAADFO010000094">
    <property type="protein sequence ID" value="VFK31817.1"/>
    <property type="molecule type" value="Genomic_DNA"/>
</dbReference>
<evidence type="ECO:0000256" key="6">
    <source>
        <dbReference type="ARBA" id="ARBA00023186"/>
    </source>
</evidence>
<feature type="domain" description="Ancillary SecYEG translocon subunit/Cell division coordinator CpoB TPR" evidence="10">
    <location>
        <begin position="17"/>
        <end position="210"/>
    </location>
</feature>
<accession>A0A450XRB8</accession>
<protein>
    <recommendedName>
        <fullName evidence="8">Ancillary SecYEG translocon subunit</fullName>
    </recommendedName>
</protein>
<keyword evidence="4 9" id="KW-1133">Transmembrane helix</keyword>
<dbReference type="InterPro" id="IPR011990">
    <property type="entry name" value="TPR-like_helical_dom_sf"/>
</dbReference>
<dbReference type="GO" id="GO:0044877">
    <property type="term" value="F:protein-containing complex binding"/>
    <property type="evidence" value="ECO:0007669"/>
    <property type="project" value="InterPro"/>
</dbReference>
<sequence length="218" mass="24500">MKIAYQSEQEQLESLQKWWKENGKSVIFGVVLGVAGMVGWSSWNAYTVRQAEKASLSYEQLVAFKKEGSQEEAVKQGESLIDEFSNSGYAELASLVVAKVALEQGDREKAKTHLEWVIKEGQSLPVQSIARLRLARLLTSEEKWTEAIALLDGEAGEFASLYEEVRGDIFHAQDDLPSARTAYRKALARANYSMDRKLQARIRIKLDDLRRISQGSDA</sequence>
<keyword evidence="2" id="KW-1003">Cell membrane</keyword>
<comment type="subcellular location">
    <subcellularLocation>
        <location evidence="1">Cell membrane</location>
        <topology evidence="1">Single-pass type II membrane protein</topology>
    </subcellularLocation>
</comment>
<name>A0A450XRB8_9GAMM</name>
<evidence type="ECO:0000313" key="11">
    <source>
        <dbReference type="EMBL" id="VFK31817.1"/>
    </source>
</evidence>
<dbReference type="Pfam" id="PF09976">
    <property type="entry name" value="TPR_21"/>
    <property type="match status" value="1"/>
</dbReference>
<evidence type="ECO:0000256" key="7">
    <source>
        <dbReference type="ARBA" id="ARBA00024197"/>
    </source>
</evidence>
<dbReference type="Gene3D" id="1.25.40.10">
    <property type="entry name" value="Tetratricopeptide repeat domain"/>
    <property type="match status" value="1"/>
</dbReference>
<gene>
    <name evidence="11" type="ORF">BECKMB1821G_GA0114241_10944</name>
</gene>
<dbReference type="GO" id="GO:0005886">
    <property type="term" value="C:plasma membrane"/>
    <property type="evidence" value="ECO:0007669"/>
    <property type="project" value="UniProtKB-SubCell"/>
</dbReference>
<evidence type="ECO:0000256" key="3">
    <source>
        <dbReference type="ARBA" id="ARBA00022692"/>
    </source>
</evidence>
<dbReference type="SUPFAM" id="SSF48452">
    <property type="entry name" value="TPR-like"/>
    <property type="match status" value="1"/>
</dbReference>
<dbReference type="AlphaFoldDB" id="A0A450XRB8"/>
<reference evidence="11" key="1">
    <citation type="submission" date="2019-02" db="EMBL/GenBank/DDBJ databases">
        <authorList>
            <person name="Gruber-Vodicka R. H."/>
            <person name="Seah K. B. B."/>
        </authorList>
    </citation>
    <scope>NUCLEOTIDE SEQUENCE</scope>
    <source>
        <strain evidence="11">BECK_BZ197</strain>
    </source>
</reference>
<keyword evidence="3 9" id="KW-0812">Transmembrane</keyword>
<evidence type="ECO:0000256" key="9">
    <source>
        <dbReference type="SAM" id="Phobius"/>
    </source>
</evidence>